<dbReference type="PROSITE" id="PS51677">
    <property type="entry name" value="NODB"/>
    <property type="match status" value="1"/>
</dbReference>
<dbReference type="InterPro" id="IPR011330">
    <property type="entry name" value="Glyco_hydro/deAcase_b/a-brl"/>
</dbReference>
<comment type="caution">
    <text evidence="3">The sequence shown here is derived from an EMBL/GenBank/DDBJ whole genome shotgun (WGS) entry which is preliminary data.</text>
</comment>
<evidence type="ECO:0000259" key="2">
    <source>
        <dbReference type="PROSITE" id="PS51677"/>
    </source>
</evidence>
<dbReference type="PANTHER" id="PTHR10587">
    <property type="entry name" value="GLYCOSYL TRANSFERASE-RELATED"/>
    <property type="match status" value="1"/>
</dbReference>
<feature type="signal peptide" evidence="1">
    <location>
        <begin position="1"/>
        <end position="19"/>
    </location>
</feature>
<dbReference type="InterPro" id="IPR002509">
    <property type="entry name" value="NODB_dom"/>
</dbReference>
<dbReference type="AlphaFoldDB" id="A0A8H4BRM8"/>
<organism evidence="3 4">
    <name type="scientific">Mucor circinelloides f. lusitanicus</name>
    <name type="common">Mucor racemosus var. lusitanicus</name>
    <dbReference type="NCBI Taxonomy" id="29924"/>
    <lineage>
        <taxon>Eukaryota</taxon>
        <taxon>Fungi</taxon>
        <taxon>Fungi incertae sedis</taxon>
        <taxon>Mucoromycota</taxon>
        <taxon>Mucoromycotina</taxon>
        <taxon>Mucoromycetes</taxon>
        <taxon>Mucorales</taxon>
        <taxon>Mucorineae</taxon>
        <taxon>Mucoraceae</taxon>
        <taxon>Mucor</taxon>
    </lineage>
</organism>
<gene>
    <name evidence="3" type="ORF">FB192DRAFT_1012797</name>
</gene>
<dbReference type="Proteomes" id="UP000469890">
    <property type="component" value="Unassembled WGS sequence"/>
</dbReference>
<dbReference type="EMBL" id="JAAECE010000001">
    <property type="protein sequence ID" value="KAF1806790.1"/>
    <property type="molecule type" value="Genomic_DNA"/>
</dbReference>
<dbReference type="GO" id="GO:0016020">
    <property type="term" value="C:membrane"/>
    <property type="evidence" value="ECO:0007669"/>
    <property type="project" value="TreeGrafter"/>
</dbReference>
<feature type="domain" description="NodB homology" evidence="2">
    <location>
        <begin position="156"/>
        <end position="379"/>
    </location>
</feature>
<dbReference type="InterPro" id="IPR050248">
    <property type="entry name" value="Polysacc_deacetylase_ArnD"/>
</dbReference>
<dbReference type="PANTHER" id="PTHR10587:SF98">
    <property type="entry name" value="CHITIN DEACETYLASE"/>
    <property type="match status" value="1"/>
</dbReference>
<reference evidence="3 4" key="1">
    <citation type="submission" date="2019-09" db="EMBL/GenBank/DDBJ databases">
        <authorList>
            <consortium name="DOE Joint Genome Institute"/>
            <person name="Mondo S.J."/>
            <person name="Navarro-Mendoza M.I."/>
            <person name="Perez-Arques C."/>
            <person name="Panchal S."/>
            <person name="Nicolas F.E."/>
            <person name="Ganguly P."/>
            <person name="Pangilinan J."/>
            <person name="Grigoriev I."/>
            <person name="Heitman J."/>
            <person name="Sanya K."/>
            <person name="Garre V."/>
        </authorList>
    </citation>
    <scope>NUCLEOTIDE SEQUENCE [LARGE SCALE GENOMIC DNA]</scope>
    <source>
        <strain evidence="3 4">MU402</strain>
    </source>
</reference>
<evidence type="ECO:0000256" key="1">
    <source>
        <dbReference type="SAM" id="SignalP"/>
    </source>
</evidence>
<name>A0A8H4BRM8_MUCCL</name>
<dbReference type="Gene3D" id="3.20.20.370">
    <property type="entry name" value="Glycoside hydrolase/deacetylase"/>
    <property type="match status" value="1"/>
</dbReference>
<keyword evidence="1" id="KW-0732">Signal</keyword>
<dbReference type="GO" id="GO:0005975">
    <property type="term" value="P:carbohydrate metabolic process"/>
    <property type="evidence" value="ECO:0007669"/>
    <property type="project" value="InterPro"/>
</dbReference>
<feature type="chain" id="PRO_5034439083" description="NodB homology domain-containing protein" evidence="1">
    <location>
        <begin position="20"/>
        <end position="393"/>
    </location>
</feature>
<evidence type="ECO:0000313" key="4">
    <source>
        <dbReference type="Proteomes" id="UP000469890"/>
    </source>
</evidence>
<protein>
    <recommendedName>
        <fullName evidence="2">NodB homology domain-containing protein</fullName>
    </recommendedName>
</protein>
<accession>A0A8H4BRM8</accession>
<sequence>MVQLALFSTIAASIALVAAGPINGGSSNATATTSTNNATATSNGILATSSPAYLPSFPFHGITPLSPVPTGPITKNSSFKTADYPEAWTQPDVNHPEVQAAIKAINWTYVPKFKPRTEGMAYDDNKDEACWWTNTQCTTPKAKYLPADVKYCPNVGDFGLTYDDGPLPPTSDHDPWAEPRLYDFLAGQNQTATLFCKCIYAVEKKCNVPTCIFYLDVGSNVAAFPEAAVRALESGHTICAHTWSHPQMTTLTNHEIVAQLYWNLRAIKEAAGVTPRCWRPPYGDVDDRVRAIAHQMGMSTIIWDSDSFDWGLPSVANDFAGTYTQATVDGFFESWLKNYQSGKDTHGHVVLEHETSNMTIVTTEKWLPKLKAAFNVKKVHDCAPQLPRPYWEA</sequence>
<dbReference type="GO" id="GO:0009272">
    <property type="term" value="P:fungal-type cell wall biogenesis"/>
    <property type="evidence" value="ECO:0007669"/>
    <property type="project" value="UniProtKB-ARBA"/>
</dbReference>
<proteinExistence type="predicted"/>
<evidence type="ECO:0000313" key="3">
    <source>
        <dbReference type="EMBL" id="KAF1806790.1"/>
    </source>
</evidence>
<dbReference type="SUPFAM" id="SSF88713">
    <property type="entry name" value="Glycoside hydrolase/deacetylase"/>
    <property type="match status" value="1"/>
</dbReference>
<dbReference type="GO" id="GO:0004099">
    <property type="term" value="F:chitin deacetylase activity"/>
    <property type="evidence" value="ECO:0007669"/>
    <property type="project" value="TreeGrafter"/>
</dbReference>
<dbReference type="Pfam" id="PF01522">
    <property type="entry name" value="Polysacc_deac_1"/>
    <property type="match status" value="1"/>
</dbReference>